<gene>
    <name evidence="2" type="ORF">H920_06365</name>
</gene>
<evidence type="ECO:0000313" key="3">
    <source>
        <dbReference type="Proteomes" id="UP000028990"/>
    </source>
</evidence>
<name>A0A091DMG7_FUKDA</name>
<feature type="region of interest" description="Disordered" evidence="1">
    <location>
        <begin position="1"/>
        <end position="29"/>
    </location>
</feature>
<proteinExistence type="predicted"/>
<dbReference type="AlphaFoldDB" id="A0A091DMG7"/>
<evidence type="ECO:0000256" key="1">
    <source>
        <dbReference type="SAM" id="MobiDB-lite"/>
    </source>
</evidence>
<accession>A0A091DMG7</accession>
<evidence type="ECO:0000313" key="2">
    <source>
        <dbReference type="EMBL" id="KFO32262.1"/>
    </source>
</evidence>
<protein>
    <submittedName>
        <fullName evidence="2">Uncharacterized protein</fullName>
    </submittedName>
</protein>
<reference evidence="2 3" key="1">
    <citation type="submission" date="2013-11" db="EMBL/GenBank/DDBJ databases">
        <title>The Damaraland mole rat (Fukomys damarensis) genome and evolution of African mole rats.</title>
        <authorList>
            <person name="Gladyshev V.N."/>
            <person name="Fang X."/>
        </authorList>
    </citation>
    <scope>NUCLEOTIDE SEQUENCE [LARGE SCALE GENOMIC DNA]</scope>
    <source>
        <tissue evidence="2">Liver</tissue>
    </source>
</reference>
<dbReference type="Proteomes" id="UP000028990">
    <property type="component" value="Unassembled WGS sequence"/>
</dbReference>
<keyword evidence="3" id="KW-1185">Reference proteome</keyword>
<sequence length="102" mass="11137">MIALTTSGWPVVLPDDDDDDDAMYNSKDDGLPLQSLPSALSLSLRELSSKVCTAPVVLFKKGPVQFTGEVLLACVRCWDLSPAQMNSAYSFKLSVHDVYNVK</sequence>
<dbReference type="EMBL" id="KN122191">
    <property type="protein sequence ID" value="KFO32262.1"/>
    <property type="molecule type" value="Genomic_DNA"/>
</dbReference>
<organism evidence="2 3">
    <name type="scientific">Fukomys damarensis</name>
    <name type="common">Damaraland mole rat</name>
    <name type="synonym">Cryptomys damarensis</name>
    <dbReference type="NCBI Taxonomy" id="885580"/>
    <lineage>
        <taxon>Eukaryota</taxon>
        <taxon>Metazoa</taxon>
        <taxon>Chordata</taxon>
        <taxon>Craniata</taxon>
        <taxon>Vertebrata</taxon>
        <taxon>Euteleostomi</taxon>
        <taxon>Mammalia</taxon>
        <taxon>Eutheria</taxon>
        <taxon>Euarchontoglires</taxon>
        <taxon>Glires</taxon>
        <taxon>Rodentia</taxon>
        <taxon>Hystricomorpha</taxon>
        <taxon>Bathyergidae</taxon>
        <taxon>Fukomys</taxon>
    </lineage>
</organism>